<evidence type="ECO:0000313" key="3">
    <source>
        <dbReference type="Proteomes" id="UP001172083"/>
    </source>
</evidence>
<reference evidence="2" key="1">
    <citation type="submission" date="2023-06" db="EMBL/GenBank/DDBJ databases">
        <title>Genomic of Agaribacillus aureum.</title>
        <authorList>
            <person name="Wang G."/>
        </authorList>
    </citation>
    <scope>NUCLEOTIDE SEQUENCE</scope>
    <source>
        <strain evidence="2">BMA12</strain>
    </source>
</reference>
<dbReference type="RefSeq" id="WP_346757892.1">
    <property type="nucleotide sequence ID" value="NZ_JAUJEB010000001.1"/>
</dbReference>
<dbReference type="SUPFAM" id="SSF109854">
    <property type="entry name" value="DinB/YfiT-like putative metalloenzymes"/>
    <property type="match status" value="1"/>
</dbReference>
<dbReference type="Proteomes" id="UP001172083">
    <property type="component" value="Unassembled WGS sequence"/>
</dbReference>
<name>A0ABT8L480_9BACT</name>
<gene>
    <name evidence="2" type="ORF">QQ020_10985</name>
</gene>
<comment type="caution">
    <text evidence="2">The sequence shown here is derived from an EMBL/GenBank/DDBJ whole genome shotgun (WGS) entry which is preliminary data.</text>
</comment>
<feature type="domain" description="DinB-like" evidence="1">
    <location>
        <begin position="10"/>
        <end position="145"/>
    </location>
</feature>
<evidence type="ECO:0000259" key="1">
    <source>
        <dbReference type="Pfam" id="PF12867"/>
    </source>
</evidence>
<accession>A0ABT8L480</accession>
<protein>
    <submittedName>
        <fullName evidence="2">DinB family protein</fullName>
    </submittedName>
</protein>
<dbReference type="EMBL" id="JAUJEB010000001">
    <property type="protein sequence ID" value="MDN5212575.1"/>
    <property type="molecule type" value="Genomic_DNA"/>
</dbReference>
<keyword evidence="3" id="KW-1185">Reference proteome</keyword>
<proteinExistence type="predicted"/>
<dbReference type="Gene3D" id="1.20.120.450">
    <property type="entry name" value="dinb family like domain"/>
    <property type="match status" value="1"/>
</dbReference>
<dbReference type="InterPro" id="IPR034660">
    <property type="entry name" value="DinB/YfiT-like"/>
</dbReference>
<evidence type="ECO:0000313" key="2">
    <source>
        <dbReference type="EMBL" id="MDN5212575.1"/>
    </source>
</evidence>
<sequence>MADSSTEFRLENQYQQLLQLIRGLDDGFISKQHRPEKWSIKENLAHLGRYQEIFLERIDRILVEDQPAFGRYKADNDPEFAKWRMLETSLITDKTIQGRAEIVAKLEGLSLDSLERQGHHPKLGLMTIFGWIEFFLLHESHHIYTVFWLVNEFRNT</sequence>
<dbReference type="InterPro" id="IPR024775">
    <property type="entry name" value="DinB-like"/>
</dbReference>
<dbReference type="Pfam" id="PF12867">
    <property type="entry name" value="DinB_2"/>
    <property type="match status" value="1"/>
</dbReference>
<organism evidence="2 3">
    <name type="scientific">Agaribacillus aureus</name>
    <dbReference type="NCBI Taxonomy" id="3051825"/>
    <lineage>
        <taxon>Bacteria</taxon>
        <taxon>Pseudomonadati</taxon>
        <taxon>Bacteroidota</taxon>
        <taxon>Cytophagia</taxon>
        <taxon>Cytophagales</taxon>
        <taxon>Splendidivirgaceae</taxon>
        <taxon>Agaribacillus</taxon>
    </lineage>
</organism>